<evidence type="ECO:0000256" key="2">
    <source>
        <dbReference type="ARBA" id="ARBA00023015"/>
    </source>
</evidence>
<feature type="region of interest" description="Disordered" evidence="4">
    <location>
        <begin position="15"/>
        <end position="34"/>
    </location>
</feature>
<proteinExistence type="inferred from homology"/>
<organism evidence="10">
    <name type="scientific">Rodentolepis nana</name>
    <name type="common">Dwarf tapeworm</name>
    <name type="synonym">Hymenolepis nana</name>
    <dbReference type="NCBI Taxonomy" id="102285"/>
    <lineage>
        <taxon>Eukaryota</taxon>
        <taxon>Metazoa</taxon>
        <taxon>Spiralia</taxon>
        <taxon>Lophotrochozoa</taxon>
        <taxon>Platyhelminthes</taxon>
        <taxon>Cestoda</taxon>
        <taxon>Eucestoda</taxon>
        <taxon>Cyclophyllidea</taxon>
        <taxon>Hymenolepididae</taxon>
        <taxon>Rodentolepis</taxon>
    </lineage>
</organism>
<dbReference type="STRING" id="102285.A0A0R3TLR8"/>
<evidence type="ECO:0000256" key="3">
    <source>
        <dbReference type="ARBA" id="ARBA00023163"/>
    </source>
</evidence>
<evidence type="ECO:0000313" key="10">
    <source>
        <dbReference type="WBParaSite" id="HNAJ_0000820601-mRNA-1"/>
    </source>
</evidence>
<dbReference type="GO" id="GO:0031490">
    <property type="term" value="F:chromatin DNA binding"/>
    <property type="evidence" value="ECO:0007669"/>
    <property type="project" value="TreeGrafter"/>
</dbReference>
<feature type="region of interest" description="Disordered" evidence="4">
    <location>
        <begin position="1585"/>
        <end position="1654"/>
    </location>
</feature>
<dbReference type="Proteomes" id="UP000278807">
    <property type="component" value="Unassembled WGS sequence"/>
</dbReference>
<dbReference type="InterPro" id="IPR039187">
    <property type="entry name" value="SNO_AAA"/>
</dbReference>
<dbReference type="OrthoDB" id="421838at2759"/>
<feature type="compositionally biased region" description="Polar residues" evidence="4">
    <location>
        <begin position="722"/>
        <end position="736"/>
    </location>
</feature>
<feature type="compositionally biased region" description="Low complexity" evidence="4">
    <location>
        <begin position="1607"/>
        <end position="1633"/>
    </location>
</feature>
<feature type="region of interest" description="Disordered" evidence="4">
    <location>
        <begin position="677"/>
        <end position="774"/>
    </location>
</feature>
<dbReference type="GO" id="GO:0042393">
    <property type="term" value="F:histone binding"/>
    <property type="evidence" value="ECO:0007669"/>
    <property type="project" value="TreeGrafter"/>
</dbReference>
<evidence type="ECO:0000256" key="4">
    <source>
        <dbReference type="SAM" id="MobiDB-lite"/>
    </source>
</evidence>
<dbReference type="Pfam" id="PF13871">
    <property type="entry name" value="Helicase_C_4"/>
    <property type="match status" value="1"/>
</dbReference>
<dbReference type="PANTHER" id="PTHR12706">
    <property type="entry name" value="STRAWBERRY NOTCH-RELATED"/>
    <property type="match status" value="1"/>
</dbReference>
<dbReference type="InterPro" id="IPR026741">
    <property type="entry name" value="SNO"/>
</dbReference>
<dbReference type="SUPFAM" id="SSF52540">
    <property type="entry name" value="P-loop containing nucleoside triphosphate hydrolases"/>
    <property type="match status" value="2"/>
</dbReference>
<keyword evidence="3" id="KW-0804">Transcription</keyword>
<accession>A0A0R3TLR8</accession>
<dbReference type="InterPro" id="IPR057332">
    <property type="entry name" value="SBNO_a/b_dom"/>
</dbReference>
<evidence type="ECO:0000313" key="8">
    <source>
        <dbReference type="EMBL" id="VDO04076.1"/>
    </source>
</evidence>
<evidence type="ECO:0000259" key="5">
    <source>
        <dbReference type="Pfam" id="PF13871"/>
    </source>
</evidence>
<dbReference type="InterPro" id="IPR026937">
    <property type="entry name" value="SBNO_Helicase_C_dom"/>
</dbReference>
<protein>
    <submittedName>
        <fullName evidence="10">Protein strawberry notch homolog 1</fullName>
    </submittedName>
</protein>
<evidence type="ECO:0000256" key="1">
    <source>
        <dbReference type="ARBA" id="ARBA00006992"/>
    </source>
</evidence>
<reference evidence="8 9" key="2">
    <citation type="submission" date="2018-11" db="EMBL/GenBank/DDBJ databases">
        <authorList>
            <consortium name="Pathogen Informatics"/>
        </authorList>
    </citation>
    <scope>NUCLEOTIDE SEQUENCE [LARGE SCALE GENOMIC DNA]</scope>
</reference>
<evidence type="ECO:0000259" key="6">
    <source>
        <dbReference type="Pfam" id="PF13872"/>
    </source>
</evidence>
<feature type="compositionally biased region" description="Polar residues" evidence="4">
    <location>
        <begin position="1593"/>
        <end position="1606"/>
    </location>
</feature>
<feature type="compositionally biased region" description="Basic residues" evidence="4">
    <location>
        <begin position="741"/>
        <end position="761"/>
    </location>
</feature>
<dbReference type="EMBL" id="UZAE01012222">
    <property type="protein sequence ID" value="VDO04076.1"/>
    <property type="molecule type" value="Genomic_DNA"/>
</dbReference>
<dbReference type="GO" id="GO:0005634">
    <property type="term" value="C:nucleus"/>
    <property type="evidence" value="ECO:0007669"/>
    <property type="project" value="TreeGrafter"/>
</dbReference>
<feature type="domain" description="Strawberry notch AAA" evidence="6">
    <location>
        <begin position="195"/>
        <end position="496"/>
    </location>
</feature>
<dbReference type="FunFam" id="3.40.50.300:FF:000342">
    <property type="entry name" value="Protein strawberry notch homolog 2"/>
    <property type="match status" value="1"/>
</dbReference>
<name>A0A0R3TLR8_RODNA</name>
<dbReference type="PANTHER" id="PTHR12706:SF30">
    <property type="entry name" value="PROTEIN STRAWBERRY NOTCH-RELATED"/>
    <property type="match status" value="1"/>
</dbReference>
<dbReference type="GO" id="GO:0006355">
    <property type="term" value="P:regulation of DNA-templated transcription"/>
    <property type="evidence" value="ECO:0007669"/>
    <property type="project" value="InterPro"/>
</dbReference>
<feature type="domain" description="Strawberry notch helicase C" evidence="5">
    <location>
        <begin position="845"/>
        <end position="1137"/>
    </location>
</feature>
<keyword evidence="9" id="KW-1185">Reference proteome</keyword>
<evidence type="ECO:0000259" key="7">
    <source>
        <dbReference type="Pfam" id="PF25373"/>
    </source>
</evidence>
<evidence type="ECO:0000313" key="9">
    <source>
        <dbReference type="Proteomes" id="UP000278807"/>
    </source>
</evidence>
<dbReference type="Pfam" id="PF25373">
    <property type="entry name" value="SBNO"/>
    <property type="match status" value="1"/>
</dbReference>
<dbReference type="Pfam" id="PF13872">
    <property type="entry name" value="AAA_34"/>
    <property type="match status" value="1"/>
</dbReference>
<feature type="domain" description="SBNO alpha/beta" evidence="7">
    <location>
        <begin position="1175"/>
        <end position="1316"/>
    </location>
</feature>
<dbReference type="WBParaSite" id="HNAJ_0000820601-mRNA-1">
    <property type="protein sequence ID" value="HNAJ_0000820601-mRNA-1"/>
    <property type="gene ID" value="HNAJ_0000820601"/>
</dbReference>
<dbReference type="Gene3D" id="3.40.50.300">
    <property type="entry name" value="P-loop containing nucleotide triphosphate hydrolases"/>
    <property type="match status" value="1"/>
</dbReference>
<reference evidence="10" key="1">
    <citation type="submission" date="2017-02" db="UniProtKB">
        <authorList>
            <consortium name="WormBaseParasite"/>
        </authorList>
    </citation>
    <scope>IDENTIFICATION</scope>
</reference>
<keyword evidence="2" id="KW-0805">Transcription regulation</keyword>
<dbReference type="InterPro" id="IPR027417">
    <property type="entry name" value="P-loop_NTPase"/>
</dbReference>
<comment type="similarity">
    <text evidence="1">Belongs to the SBNO family.</text>
</comment>
<gene>
    <name evidence="8" type="ORF">HNAJ_LOCUS8202</name>
</gene>
<feature type="compositionally biased region" description="Acidic residues" evidence="4">
    <location>
        <begin position="699"/>
        <end position="711"/>
    </location>
</feature>
<sequence length="1654" mass="183645">MDNVTVFEMALTGLTKKDIDEPKPSPPVDEVKKEDEDMGWLLDEAMQAARVKPEEMSSDRTAVVLPSVSSASPSPLAPIAQTVPISAASQVQRVNASFGNSVLRNVSPVVNNKSAIRFIRTNDISQVRPPGRYASVPSYSSVHPQLVNPRFPPQYPRELFQSEVEEDFEEEDTTDLTQAETYADYVPAKLDLGRRHPDAVVESSTLSGVDPPEINYHLNLPKEVIDSGSLSSAQLEAVVYACQRHRIMLPNGQRGGFLIGDGAGMGKGREIAAIIYENYMQGRKKALWLSVSNDLKRDAERDLCDVGHYNAVVHSLNKFKYAKISGRVNGKVKKGVIFATYASLIGESSGNVKAKYKSRLNQLVQWCGKSFDGVIVFDECHRAKNLTPSGSQKPTKTGLTVLELQNRLPHARIVYASATGATEPRNMAYMTRLGIWGPGTKFKDFNSFIDAIESMGVGGMELVAMDMKLGGMYIARQLSFKGVSFQIDNVDISSVKINNESFETVYNQSSDLWTYLCEKFAEAARLLNVDDKYRKTMWGQFWSAHQRFFKYLCMSAKVDACVRIAKRALRSGKCVVIGLQSTGEAKTLEQVEESGPEMGEFVSTAKGVLQSLVDKYLPTQSNVENFTLRGEKLSMAGERASSRTISQAGRAVGSAKSSGITLVDILGAKNFNKATQGLSLKGHDDDDDDDDDKPSNDSSSEEEEEDEDESMSGDSEMRSRNGFGSSDEYNSDLELTSTKRGTVKRVKRRPRKAGGALKRRKQAPDSESEWSSEEDLENIDNIVDTILARRKAVAVNSLWADDSMRSSKSSTFNGSADSARKLCDEMQMSLLNSIEKLGKYLPNSTLDELIAQFGGPEFVAEMTGRRGRLVKRADGSVYYEARNDGEGSLETINLTEKDYFMRGEKLIAIVSEAASSGISLQADRRAENQRRRVHITLELPWSADRAIQQFGRTHRSNQVSAPIYHCLITNLAGEQRFASAVAKRLESLGALTHGDRRATETRDLSRFNIDTEWGKKALDMVLKTCIDGHVGIVRPPAEYKSENPSSCVNEKFLVNLAPSLRPYSAFIFDVRTGLQSVGFSGERTREKDKSHMNKFLNRILGLHVGTQNALFKYFMDTMNELRRRAKLSNKLDLGILDLGSTGQNLQIVDTQSFFIRFLSDKSEVYLHKVTTQRGLSFGAAMDIYTQHEGSEDGFYMPKNDTSVVKIPALAFCIKEENQPEEEVYEQKDEDDFGDERSRRRKLKRLYRLYRPNTGMQSEPIEYGKLIEQFEKTLPTECEPDWTNVYQLSETKCIHAIQKKPCPRRSKLSGVCENGLRERTYYVLSGAVLNVWQHVKHALTTFHQSVSMQVVRLKPEEGKRIVGLLISQIGVKPVLDCLKRLESNPSSFEFDSQSSPLRIDTVTNQERLQGLSSRSSLPITQGVNHREFWSSKNAAALAAQHIAHPRRSSVSSISSNGGVRIGNASPIRPSSFIPSPRSIVYRPAVQTPTPNQSRIVNSAGVPSSTRIVRQPASRVFTHSHRPPPAILASRGRRINWVSHDNLNVNGVLQTTSSSQVRPQSVLRLATPSTSHQTQVIPIRSVLNSAPQPQGLRIQPTSSGRVSSQQTAQQHQLLRSQSSSSLISSSPSSLTNSSQNASPVAAPRPPVKMKIQWKDL</sequence>